<feature type="transmembrane region" description="Helical" evidence="10">
    <location>
        <begin position="138"/>
        <end position="157"/>
    </location>
</feature>
<evidence type="ECO:0000256" key="10">
    <source>
        <dbReference type="RuleBase" id="RU361115"/>
    </source>
</evidence>
<evidence type="ECO:0000256" key="8">
    <source>
        <dbReference type="ARBA" id="ARBA00023136"/>
    </source>
</evidence>
<comment type="similarity">
    <text evidence="10">Belongs to the ELO family.</text>
</comment>
<evidence type="ECO:0000256" key="5">
    <source>
        <dbReference type="ARBA" id="ARBA00022832"/>
    </source>
</evidence>
<dbReference type="PANTHER" id="PTHR11157">
    <property type="entry name" value="FATTY ACID ACYL TRANSFERASE-RELATED"/>
    <property type="match status" value="1"/>
</dbReference>
<evidence type="ECO:0000256" key="3">
    <source>
        <dbReference type="ARBA" id="ARBA00022679"/>
    </source>
</evidence>
<feature type="transmembrane region" description="Helical" evidence="10">
    <location>
        <begin position="31"/>
        <end position="53"/>
    </location>
</feature>
<organism evidence="11">
    <name type="scientific">Cyprideis torosa</name>
    <dbReference type="NCBI Taxonomy" id="163714"/>
    <lineage>
        <taxon>Eukaryota</taxon>
        <taxon>Metazoa</taxon>
        <taxon>Ecdysozoa</taxon>
        <taxon>Arthropoda</taxon>
        <taxon>Crustacea</taxon>
        <taxon>Oligostraca</taxon>
        <taxon>Ostracoda</taxon>
        <taxon>Podocopa</taxon>
        <taxon>Podocopida</taxon>
        <taxon>Cytherocopina</taxon>
        <taxon>Cytheroidea</taxon>
        <taxon>Cytherideidae</taxon>
        <taxon>Cyprideis</taxon>
    </lineage>
</organism>
<evidence type="ECO:0000256" key="9">
    <source>
        <dbReference type="ARBA" id="ARBA00023160"/>
    </source>
</evidence>
<evidence type="ECO:0000256" key="2">
    <source>
        <dbReference type="ARBA" id="ARBA00022516"/>
    </source>
</evidence>
<keyword evidence="2 10" id="KW-0444">Lipid biosynthesis</keyword>
<feature type="transmembrane region" description="Helical" evidence="10">
    <location>
        <begin position="169"/>
        <end position="189"/>
    </location>
</feature>
<dbReference type="InterPro" id="IPR030457">
    <property type="entry name" value="ELO_CS"/>
</dbReference>
<dbReference type="EC" id="2.3.1.199" evidence="10"/>
<dbReference type="GO" id="GO:0034625">
    <property type="term" value="P:fatty acid elongation, monounsaturated fatty acid"/>
    <property type="evidence" value="ECO:0007669"/>
    <property type="project" value="TreeGrafter"/>
</dbReference>
<keyword evidence="4 10" id="KW-0812">Transmembrane</keyword>
<keyword evidence="5 10" id="KW-0276">Fatty acid metabolism</keyword>
<dbReference type="AlphaFoldDB" id="A0A7R8WEA2"/>
<feature type="transmembrane region" description="Helical" evidence="10">
    <location>
        <begin position="233"/>
        <end position="255"/>
    </location>
</feature>
<keyword evidence="6 10" id="KW-1133">Transmembrane helix</keyword>
<protein>
    <recommendedName>
        <fullName evidence="10">Elongation of very long chain fatty acids protein</fullName>
        <ecNumber evidence="10">2.3.1.199</ecNumber>
    </recommendedName>
    <alternativeName>
        <fullName evidence="10">Very-long-chain 3-oxoacyl-CoA synthase</fullName>
    </alternativeName>
</protein>
<dbReference type="GO" id="GO:0005789">
    <property type="term" value="C:endoplasmic reticulum membrane"/>
    <property type="evidence" value="ECO:0007669"/>
    <property type="project" value="TreeGrafter"/>
</dbReference>
<dbReference type="Pfam" id="PF01151">
    <property type="entry name" value="ELO"/>
    <property type="match status" value="1"/>
</dbReference>
<keyword evidence="3 10" id="KW-0808">Transferase</keyword>
<dbReference type="GO" id="GO:0034626">
    <property type="term" value="P:fatty acid elongation, polyunsaturated fatty acid"/>
    <property type="evidence" value="ECO:0007669"/>
    <property type="project" value="TreeGrafter"/>
</dbReference>
<dbReference type="PROSITE" id="PS01188">
    <property type="entry name" value="ELO"/>
    <property type="match status" value="1"/>
</dbReference>
<dbReference type="GO" id="GO:0030148">
    <property type="term" value="P:sphingolipid biosynthetic process"/>
    <property type="evidence" value="ECO:0007669"/>
    <property type="project" value="TreeGrafter"/>
</dbReference>
<proteinExistence type="inferred from homology"/>
<evidence type="ECO:0000313" key="11">
    <source>
        <dbReference type="EMBL" id="CAD7227321.1"/>
    </source>
</evidence>
<sequence>MKIGLLLRYPGHHRNHQLVAMEASIITDERVASWLLMSSPFPTLALTLGYLLLVKYGPVFMKDRKPRNPREIIVVYNLSMALLNLYIGIEVRVLSLKHDTSVVRLLLIAAALWWYYFSKLLEFSDTFFFIIRKKNSQLTFLHVYHHSSMFALWWIGIKYVAGGSSFLGAMLNSFVHVLMYSYYALSALGPWIRPFLWWKRYLTLIQITQFVAAFVLGLNAIRVGCEFPLWMQYALVLYMASFLVLFGDFYVSAYARRREEQAHGKQLSSIPNGYVANGCANNLYNEILLMDKRTSKKAPYPVTTNGIMKQD</sequence>
<feature type="transmembrane region" description="Helical" evidence="10">
    <location>
        <begin position="101"/>
        <end position="117"/>
    </location>
</feature>
<evidence type="ECO:0000256" key="4">
    <source>
        <dbReference type="ARBA" id="ARBA00022692"/>
    </source>
</evidence>
<dbReference type="GO" id="GO:0019367">
    <property type="term" value="P:fatty acid elongation, saturated fatty acid"/>
    <property type="evidence" value="ECO:0007669"/>
    <property type="project" value="TreeGrafter"/>
</dbReference>
<keyword evidence="9 10" id="KW-0275">Fatty acid biosynthesis</keyword>
<dbReference type="InterPro" id="IPR002076">
    <property type="entry name" value="ELO_fam"/>
</dbReference>
<accession>A0A7R8WEA2</accession>
<comment type="subcellular location">
    <subcellularLocation>
        <location evidence="1">Membrane</location>
        <topology evidence="1">Multi-pass membrane protein</topology>
    </subcellularLocation>
</comment>
<feature type="transmembrane region" description="Helical" evidence="10">
    <location>
        <begin position="201"/>
        <end position="221"/>
    </location>
</feature>
<dbReference type="OrthoDB" id="434092at2759"/>
<comment type="catalytic activity">
    <reaction evidence="10">
        <text>a very-long-chain acyl-CoA + malonyl-CoA + H(+) = a very-long-chain 3-oxoacyl-CoA + CO2 + CoA</text>
        <dbReference type="Rhea" id="RHEA:32727"/>
        <dbReference type="ChEBI" id="CHEBI:15378"/>
        <dbReference type="ChEBI" id="CHEBI:16526"/>
        <dbReference type="ChEBI" id="CHEBI:57287"/>
        <dbReference type="ChEBI" id="CHEBI:57384"/>
        <dbReference type="ChEBI" id="CHEBI:90725"/>
        <dbReference type="ChEBI" id="CHEBI:90736"/>
        <dbReference type="EC" id="2.3.1.199"/>
    </reaction>
</comment>
<evidence type="ECO:0000256" key="7">
    <source>
        <dbReference type="ARBA" id="ARBA00023098"/>
    </source>
</evidence>
<reference evidence="11" key="1">
    <citation type="submission" date="2020-11" db="EMBL/GenBank/DDBJ databases">
        <authorList>
            <person name="Tran Van P."/>
        </authorList>
    </citation>
    <scope>NUCLEOTIDE SEQUENCE</scope>
</reference>
<feature type="transmembrane region" description="Helical" evidence="10">
    <location>
        <begin position="73"/>
        <end position="89"/>
    </location>
</feature>
<name>A0A7R8WEA2_9CRUS</name>
<dbReference type="GO" id="GO:0009922">
    <property type="term" value="F:fatty acid elongase activity"/>
    <property type="evidence" value="ECO:0007669"/>
    <property type="project" value="UniProtKB-EC"/>
</dbReference>
<evidence type="ECO:0000256" key="6">
    <source>
        <dbReference type="ARBA" id="ARBA00022989"/>
    </source>
</evidence>
<dbReference type="EMBL" id="OB661103">
    <property type="protein sequence ID" value="CAD7227321.1"/>
    <property type="molecule type" value="Genomic_DNA"/>
</dbReference>
<evidence type="ECO:0000256" key="1">
    <source>
        <dbReference type="ARBA" id="ARBA00004141"/>
    </source>
</evidence>
<dbReference type="PANTHER" id="PTHR11157:SF12">
    <property type="entry name" value="ELONGATION OF VERY LONG CHAIN FATTY ACIDS PROTEIN 4"/>
    <property type="match status" value="1"/>
</dbReference>
<dbReference type="GO" id="GO:0042761">
    <property type="term" value="P:very long-chain fatty acid biosynthetic process"/>
    <property type="evidence" value="ECO:0007669"/>
    <property type="project" value="TreeGrafter"/>
</dbReference>
<gene>
    <name evidence="11" type="ORF">CTOB1V02_LOCUS5229</name>
</gene>
<keyword evidence="8 10" id="KW-0472">Membrane</keyword>
<keyword evidence="7 10" id="KW-0443">Lipid metabolism</keyword>